<protein>
    <submittedName>
        <fullName evidence="2">Uncharacterized protein</fullName>
    </submittedName>
</protein>
<evidence type="ECO:0000313" key="3">
    <source>
        <dbReference type="Proteomes" id="UP001221757"/>
    </source>
</evidence>
<reference evidence="2" key="1">
    <citation type="submission" date="2023-03" db="EMBL/GenBank/DDBJ databases">
        <title>Massive genome expansion in bonnet fungi (Mycena s.s.) driven by repeated elements and novel gene families across ecological guilds.</title>
        <authorList>
            <consortium name="Lawrence Berkeley National Laboratory"/>
            <person name="Harder C.B."/>
            <person name="Miyauchi S."/>
            <person name="Viragh M."/>
            <person name="Kuo A."/>
            <person name="Thoen E."/>
            <person name="Andreopoulos B."/>
            <person name="Lu D."/>
            <person name="Skrede I."/>
            <person name="Drula E."/>
            <person name="Henrissat B."/>
            <person name="Morin E."/>
            <person name="Kohler A."/>
            <person name="Barry K."/>
            <person name="LaButti K."/>
            <person name="Morin E."/>
            <person name="Salamov A."/>
            <person name="Lipzen A."/>
            <person name="Mereny Z."/>
            <person name="Hegedus B."/>
            <person name="Baldrian P."/>
            <person name="Stursova M."/>
            <person name="Weitz H."/>
            <person name="Taylor A."/>
            <person name="Grigoriev I.V."/>
            <person name="Nagy L.G."/>
            <person name="Martin F."/>
            <person name="Kauserud H."/>
        </authorList>
    </citation>
    <scope>NUCLEOTIDE SEQUENCE</scope>
    <source>
        <strain evidence="2">CBHHK067</strain>
    </source>
</reference>
<name>A0AAD7DTC5_MYCRO</name>
<sequence length="238" mass="28241">MEDSEMLDAGSPIIDANELEPQTPQAIPTLDLLDQQRLSLYILTQRDRPIPSLNAMKEFLDLPEDVANKFRVEELNEQHGEDLLRLYAAQADDYIDDAEDRYYSLDEYKSPHHDDIEARYSDFRKEDNVAQPDWDYAWSHTMSTYQTRLDKLEITPAELDFPQSIEEYRSKPREMQQRIARFLLLETDDQREKMLTEFSWAWRQVTALRNEFQMDAEFQEELRASIVELNSVVDPRKR</sequence>
<evidence type="ECO:0000313" key="2">
    <source>
        <dbReference type="EMBL" id="KAJ7698569.1"/>
    </source>
</evidence>
<proteinExistence type="predicted"/>
<dbReference type="AlphaFoldDB" id="A0AAD7DTC5"/>
<evidence type="ECO:0000256" key="1">
    <source>
        <dbReference type="SAM" id="MobiDB-lite"/>
    </source>
</evidence>
<keyword evidence="3" id="KW-1185">Reference proteome</keyword>
<accession>A0AAD7DTC5</accession>
<gene>
    <name evidence="2" type="ORF">B0H17DRAFT_1196677</name>
</gene>
<organism evidence="2 3">
    <name type="scientific">Mycena rosella</name>
    <name type="common">Pink bonnet</name>
    <name type="synonym">Agaricus rosellus</name>
    <dbReference type="NCBI Taxonomy" id="1033263"/>
    <lineage>
        <taxon>Eukaryota</taxon>
        <taxon>Fungi</taxon>
        <taxon>Dikarya</taxon>
        <taxon>Basidiomycota</taxon>
        <taxon>Agaricomycotina</taxon>
        <taxon>Agaricomycetes</taxon>
        <taxon>Agaricomycetidae</taxon>
        <taxon>Agaricales</taxon>
        <taxon>Marasmiineae</taxon>
        <taxon>Mycenaceae</taxon>
        <taxon>Mycena</taxon>
    </lineage>
</organism>
<comment type="caution">
    <text evidence="2">The sequence shown here is derived from an EMBL/GenBank/DDBJ whole genome shotgun (WGS) entry which is preliminary data.</text>
</comment>
<dbReference type="EMBL" id="JARKIE010000025">
    <property type="protein sequence ID" value="KAJ7698569.1"/>
    <property type="molecule type" value="Genomic_DNA"/>
</dbReference>
<dbReference type="Proteomes" id="UP001221757">
    <property type="component" value="Unassembled WGS sequence"/>
</dbReference>
<feature type="region of interest" description="Disordered" evidence="1">
    <location>
        <begin position="1"/>
        <end position="20"/>
    </location>
</feature>